<accession>A0AA86T2Y4</accession>
<dbReference type="AlphaFoldDB" id="A0AA86T2Y4"/>
<reference evidence="1" key="1">
    <citation type="submission" date="2022-10" db="EMBL/GenBank/DDBJ databases">
        <authorList>
            <person name="Koch H."/>
        </authorList>
    </citation>
    <scope>NUCLEOTIDE SEQUENCE</scope>
    <source>
        <strain evidence="1">DNF</strain>
    </source>
</reference>
<organism evidence="1 2">
    <name type="scientific">Nitrospira tepida</name>
    <dbReference type="NCBI Taxonomy" id="2973512"/>
    <lineage>
        <taxon>Bacteria</taxon>
        <taxon>Pseudomonadati</taxon>
        <taxon>Nitrospirota</taxon>
        <taxon>Nitrospiria</taxon>
        <taxon>Nitrospirales</taxon>
        <taxon>Nitrospiraceae</taxon>
        <taxon>Nitrospira</taxon>
    </lineage>
</organism>
<dbReference type="KEGG" id="nti:DNFV4_01155"/>
<evidence type="ECO:0000313" key="1">
    <source>
        <dbReference type="EMBL" id="CAI4030726.1"/>
    </source>
</evidence>
<sequence length="135" mass="15388">MTDTKYHEPEERSLQARRFTPASEAELAKAIELAFDYRGDVRLRLRHGETVEGYLFNRVNSGAHPDAPYVEIFPVDRGVQRPARTIPYGQIEEIEFSGEDTANGKSWEAWAAKKEFQRQAEAARVEAEARARGHL</sequence>
<dbReference type="EMBL" id="OX365700">
    <property type="protein sequence ID" value="CAI4030726.1"/>
    <property type="molecule type" value="Genomic_DNA"/>
</dbReference>
<name>A0AA86T2Y4_9BACT</name>
<dbReference type="RefSeq" id="WP_289267699.1">
    <property type="nucleotide sequence ID" value="NZ_OX365700.1"/>
</dbReference>
<evidence type="ECO:0000313" key="2">
    <source>
        <dbReference type="Proteomes" id="UP001179121"/>
    </source>
</evidence>
<dbReference type="Proteomes" id="UP001179121">
    <property type="component" value="Chromosome"/>
</dbReference>
<gene>
    <name evidence="1" type="ORF">DNFV4_01155</name>
</gene>
<protein>
    <submittedName>
        <fullName evidence="1">Uncharacterized protein</fullName>
    </submittedName>
</protein>
<keyword evidence="2" id="KW-1185">Reference proteome</keyword>
<proteinExistence type="predicted"/>